<accession>A0A4P9WH78</accession>
<dbReference type="CDD" id="cd00086">
    <property type="entry name" value="homeodomain"/>
    <property type="match status" value="1"/>
</dbReference>
<dbReference type="GO" id="GO:0005634">
    <property type="term" value="C:nucleus"/>
    <property type="evidence" value="ECO:0007669"/>
    <property type="project" value="UniProtKB-SubCell"/>
</dbReference>
<keyword evidence="7" id="KW-1185">Reference proteome</keyword>
<dbReference type="GO" id="GO:0006357">
    <property type="term" value="P:regulation of transcription by RNA polymerase II"/>
    <property type="evidence" value="ECO:0007669"/>
    <property type="project" value="TreeGrafter"/>
</dbReference>
<dbReference type="Proteomes" id="UP000269721">
    <property type="component" value="Unassembled WGS sequence"/>
</dbReference>
<evidence type="ECO:0000259" key="5">
    <source>
        <dbReference type="PROSITE" id="PS50071"/>
    </source>
</evidence>
<proteinExistence type="predicted"/>
<reference evidence="7" key="1">
    <citation type="journal article" date="2018" name="Nat. Microbiol.">
        <title>Leveraging single-cell genomics to expand the fungal tree of life.</title>
        <authorList>
            <person name="Ahrendt S.R."/>
            <person name="Quandt C.A."/>
            <person name="Ciobanu D."/>
            <person name="Clum A."/>
            <person name="Salamov A."/>
            <person name="Andreopoulos B."/>
            <person name="Cheng J.F."/>
            <person name="Woyke T."/>
            <person name="Pelin A."/>
            <person name="Henrissat B."/>
            <person name="Reynolds N.K."/>
            <person name="Benny G.L."/>
            <person name="Smith M.E."/>
            <person name="James T.Y."/>
            <person name="Grigoriev I.V."/>
        </authorList>
    </citation>
    <scope>NUCLEOTIDE SEQUENCE [LARGE SCALE GENOMIC DNA]</scope>
</reference>
<evidence type="ECO:0000313" key="7">
    <source>
        <dbReference type="Proteomes" id="UP000269721"/>
    </source>
</evidence>
<evidence type="ECO:0000256" key="4">
    <source>
        <dbReference type="RuleBase" id="RU000682"/>
    </source>
</evidence>
<protein>
    <recommendedName>
        <fullName evidence="5">Homeobox domain-containing protein</fullName>
    </recommendedName>
</protein>
<sequence>MKAKRKRPSVEQVKVLSLVFDRTFFPQTDLRQALARELDMCPRSIQVWFQNKRQ</sequence>
<evidence type="ECO:0000256" key="2">
    <source>
        <dbReference type="ARBA" id="ARBA00023155"/>
    </source>
</evidence>
<dbReference type="PROSITE" id="PS50071">
    <property type="entry name" value="HOMEOBOX_2"/>
    <property type="match status" value="1"/>
</dbReference>
<dbReference type="PANTHER" id="PTHR24324:SF9">
    <property type="entry name" value="HOMEOBOX DOMAIN-CONTAINING PROTEIN"/>
    <property type="match status" value="1"/>
</dbReference>
<dbReference type="GO" id="GO:0000978">
    <property type="term" value="F:RNA polymerase II cis-regulatory region sequence-specific DNA binding"/>
    <property type="evidence" value="ECO:0007669"/>
    <property type="project" value="TreeGrafter"/>
</dbReference>
<dbReference type="AlphaFoldDB" id="A0A4P9WH78"/>
<feature type="domain" description="Homeobox" evidence="5">
    <location>
        <begin position="1"/>
        <end position="54"/>
    </location>
</feature>
<dbReference type="SUPFAM" id="SSF46689">
    <property type="entry name" value="Homeodomain-like"/>
    <property type="match status" value="1"/>
</dbReference>
<dbReference type="InterPro" id="IPR051000">
    <property type="entry name" value="Homeobox_DNA-bind_prot"/>
</dbReference>
<keyword evidence="3 4" id="KW-0539">Nucleus</keyword>
<dbReference type="EMBL" id="KZ995397">
    <property type="protein sequence ID" value="RKO90758.1"/>
    <property type="molecule type" value="Genomic_DNA"/>
</dbReference>
<dbReference type="Gene3D" id="1.10.10.60">
    <property type="entry name" value="Homeodomain-like"/>
    <property type="match status" value="1"/>
</dbReference>
<name>A0A4P9WH78_9FUNG</name>
<keyword evidence="2 3" id="KW-0371">Homeobox</keyword>
<dbReference type="GO" id="GO:0030154">
    <property type="term" value="P:cell differentiation"/>
    <property type="evidence" value="ECO:0007669"/>
    <property type="project" value="TreeGrafter"/>
</dbReference>
<organism evidence="6 7">
    <name type="scientific">Blyttiomyces helicus</name>
    <dbReference type="NCBI Taxonomy" id="388810"/>
    <lineage>
        <taxon>Eukaryota</taxon>
        <taxon>Fungi</taxon>
        <taxon>Fungi incertae sedis</taxon>
        <taxon>Chytridiomycota</taxon>
        <taxon>Chytridiomycota incertae sedis</taxon>
        <taxon>Chytridiomycetes</taxon>
        <taxon>Chytridiomycetes incertae sedis</taxon>
        <taxon>Blyttiomyces</taxon>
    </lineage>
</organism>
<comment type="subcellular location">
    <subcellularLocation>
        <location evidence="3 4">Nucleus</location>
    </subcellularLocation>
</comment>
<dbReference type="Pfam" id="PF00046">
    <property type="entry name" value="Homeodomain"/>
    <property type="match status" value="1"/>
</dbReference>
<dbReference type="OrthoDB" id="6159439at2759"/>
<keyword evidence="1 3" id="KW-0238">DNA-binding</keyword>
<dbReference type="PANTHER" id="PTHR24324">
    <property type="entry name" value="HOMEOBOX PROTEIN HHEX"/>
    <property type="match status" value="1"/>
</dbReference>
<evidence type="ECO:0000256" key="1">
    <source>
        <dbReference type="ARBA" id="ARBA00023125"/>
    </source>
</evidence>
<evidence type="ECO:0000256" key="3">
    <source>
        <dbReference type="PROSITE-ProRule" id="PRU00108"/>
    </source>
</evidence>
<feature type="non-terminal residue" evidence="6">
    <location>
        <position position="54"/>
    </location>
</feature>
<dbReference type="InterPro" id="IPR001356">
    <property type="entry name" value="HD"/>
</dbReference>
<dbReference type="InterPro" id="IPR009057">
    <property type="entry name" value="Homeodomain-like_sf"/>
</dbReference>
<gene>
    <name evidence="6" type="ORF">BDK51DRAFT_18117</name>
</gene>
<evidence type="ECO:0000313" key="6">
    <source>
        <dbReference type="EMBL" id="RKO90758.1"/>
    </source>
</evidence>
<dbReference type="SMART" id="SM00389">
    <property type="entry name" value="HOX"/>
    <property type="match status" value="1"/>
</dbReference>